<evidence type="ECO:0000313" key="2">
    <source>
        <dbReference type="Proteomes" id="UP000823821"/>
    </source>
</evidence>
<protein>
    <submittedName>
        <fullName evidence="1">Complement resistance protein TraT</fullName>
    </submittedName>
</protein>
<sequence>MRNRLMRNHDILRLLLVLLLILCLCLPGCGSKLPDGGSLTSVAADEDSSLYLDVSGKDVDAGKLSAAIRQGIEHNSVMRPVDNPDEKTLVVKVEVRDMFQAGTVGFSPVGWLGSTVGGALAGLAFGALVGAYTETSALLGAGVGMVVGVVGGSSYALAQADREIWAVRAGVGMATGRTPDRLEEIVVSSGEDGVASREEAIPQIGRRLAERIREVISTGAGGAGGE</sequence>
<gene>
    <name evidence="1" type="ORF">H9784_02840</name>
</gene>
<reference evidence="1" key="1">
    <citation type="journal article" date="2021" name="PeerJ">
        <title>Extensive microbial diversity within the chicken gut microbiome revealed by metagenomics and culture.</title>
        <authorList>
            <person name="Gilroy R."/>
            <person name="Ravi A."/>
            <person name="Getino M."/>
            <person name="Pursley I."/>
            <person name="Horton D.L."/>
            <person name="Alikhan N.F."/>
            <person name="Baker D."/>
            <person name="Gharbi K."/>
            <person name="Hall N."/>
            <person name="Watson M."/>
            <person name="Adriaenssens E.M."/>
            <person name="Foster-Nyarko E."/>
            <person name="Jarju S."/>
            <person name="Secka A."/>
            <person name="Antonio M."/>
            <person name="Oren A."/>
            <person name="Chaudhuri R.R."/>
            <person name="La Ragione R."/>
            <person name="Hildebrand F."/>
            <person name="Pallen M.J."/>
        </authorList>
    </citation>
    <scope>NUCLEOTIDE SEQUENCE</scope>
    <source>
        <strain evidence="1">5032</strain>
    </source>
</reference>
<comment type="caution">
    <text evidence="1">The sequence shown here is derived from an EMBL/GenBank/DDBJ whole genome shotgun (WGS) entry which is preliminary data.</text>
</comment>
<organism evidence="1 2">
    <name type="scientific">Candidatus Desulfovibrio intestinavium</name>
    <dbReference type="NCBI Taxonomy" id="2838534"/>
    <lineage>
        <taxon>Bacteria</taxon>
        <taxon>Pseudomonadati</taxon>
        <taxon>Thermodesulfobacteriota</taxon>
        <taxon>Desulfovibrionia</taxon>
        <taxon>Desulfovibrionales</taxon>
        <taxon>Desulfovibrionaceae</taxon>
        <taxon>Desulfovibrio</taxon>
    </lineage>
</organism>
<reference evidence="1" key="2">
    <citation type="submission" date="2021-04" db="EMBL/GenBank/DDBJ databases">
        <authorList>
            <person name="Gilroy R."/>
        </authorList>
    </citation>
    <scope>NUCLEOTIDE SEQUENCE</scope>
    <source>
        <strain evidence="1">5032</strain>
    </source>
</reference>
<dbReference type="AlphaFoldDB" id="A0A9D2KRK8"/>
<dbReference type="EMBL" id="DWZD01000019">
    <property type="protein sequence ID" value="HJA78496.1"/>
    <property type="molecule type" value="Genomic_DNA"/>
</dbReference>
<accession>A0A9D2KRK8</accession>
<evidence type="ECO:0000313" key="1">
    <source>
        <dbReference type="EMBL" id="HJA78496.1"/>
    </source>
</evidence>
<proteinExistence type="predicted"/>
<dbReference type="Proteomes" id="UP000823821">
    <property type="component" value="Unassembled WGS sequence"/>
</dbReference>
<name>A0A9D2KRK8_9BACT</name>